<evidence type="ECO:0000256" key="5">
    <source>
        <dbReference type="ARBA" id="ARBA00023239"/>
    </source>
</evidence>
<keyword evidence="8" id="KW-1185">Reference proteome</keyword>
<keyword evidence="1 6" id="KW-0831">Ubiquinone biosynthesis</keyword>
<dbReference type="PANTHER" id="PTHR12922:SF7">
    <property type="entry name" value="UBIQUINONE BIOSYNTHESIS PROTEIN COQ4 HOMOLOG, MITOCHONDRIAL"/>
    <property type="match status" value="1"/>
</dbReference>
<dbReference type="EMBL" id="CP111028">
    <property type="protein sequence ID" value="WAR31316.1"/>
    <property type="molecule type" value="Genomic_DNA"/>
</dbReference>
<dbReference type="PANTHER" id="PTHR12922">
    <property type="entry name" value="UBIQUINONE BIOSYNTHESIS PROTEIN"/>
    <property type="match status" value="1"/>
</dbReference>
<dbReference type="InterPro" id="IPR007715">
    <property type="entry name" value="Coq4"/>
</dbReference>
<proteinExistence type="inferred from homology"/>
<feature type="binding site" evidence="6">
    <location>
        <position position="82"/>
    </location>
    <ligand>
        <name>Zn(2+)</name>
        <dbReference type="ChEBI" id="CHEBI:29105"/>
    </ligand>
</feature>
<evidence type="ECO:0000256" key="1">
    <source>
        <dbReference type="ARBA" id="ARBA00022688"/>
    </source>
</evidence>
<evidence type="ECO:0000313" key="7">
    <source>
        <dbReference type="EMBL" id="WAR31316.1"/>
    </source>
</evidence>
<evidence type="ECO:0000256" key="4">
    <source>
        <dbReference type="ARBA" id="ARBA00023136"/>
    </source>
</evidence>
<accession>A0ABY7GJ43</accession>
<evidence type="ECO:0000256" key="2">
    <source>
        <dbReference type="ARBA" id="ARBA00022792"/>
    </source>
</evidence>
<dbReference type="InterPro" id="IPR027540">
    <property type="entry name" value="Coq4_euk"/>
</dbReference>
<protein>
    <recommendedName>
        <fullName evidence="6">Ubiquinone biosynthesis protein COQ4 homolog, mitochondrial</fullName>
    </recommendedName>
    <alternativeName>
        <fullName evidence="6">4-hydroxy-3-methoxy-5-polyprenylbenzoate decarboxylase</fullName>
        <ecNumber evidence="6">4.1.1.130</ecNumber>
    </alternativeName>
    <alternativeName>
        <fullName evidence="6">Coenzyme Q biosynthesis protein 4 homolog</fullName>
    </alternativeName>
</protein>
<evidence type="ECO:0000313" key="8">
    <source>
        <dbReference type="Proteomes" id="UP001164746"/>
    </source>
</evidence>
<organism evidence="7 8">
    <name type="scientific">Mya arenaria</name>
    <name type="common">Soft-shell clam</name>
    <dbReference type="NCBI Taxonomy" id="6604"/>
    <lineage>
        <taxon>Eukaryota</taxon>
        <taxon>Metazoa</taxon>
        <taxon>Spiralia</taxon>
        <taxon>Lophotrochozoa</taxon>
        <taxon>Mollusca</taxon>
        <taxon>Bivalvia</taxon>
        <taxon>Autobranchia</taxon>
        <taxon>Heteroconchia</taxon>
        <taxon>Euheterodonta</taxon>
        <taxon>Imparidentia</taxon>
        <taxon>Neoheterodontei</taxon>
        <taxon>Myida</taxon>
        <taxon>Myoidea</taxon>
        <taxon>Myidae</taxon>
        <taxon>Mya</taxon>
    </lineage>
</organism>
<keyword evidence="3 6" id="KW-0496">Mitochondrion</keyword>
<feature type="binding site" evidence="6">
    <location>
        <position position="78"/>
    </location>
    <ligand>
        <name>Zn(2+)</name>
        <dbReference type="ChEBI" id="CHEBI:29105"/>
    </ligand>
</feature>
<name>A0ABY7GJ43_MYAAR</name>
<feature type="binding site" evidence="6">
    <location>
        <position position="94"/>
    </location>
    <ligand>
        <name>Zn(2+)</name>
        <dbReference type="ChEBI" id="CHEBI:29105"/>
    </ligand>
</feature>
<gene>
    <name evidence="7" type="ORF">MAR_033858</name>
</gene>
<sequence length="185" mass="21264">MALYSPDRGDMVATLGDVTAEPALKLIKQRMEQDPVGRQILEEKPQITSQTLSIDYLGSLGDKTFGKEYWRFLTKHCHDLFHTVLGMKPNMLGECVVKWVEAIQLGLPMCALGAMFGPLRLGPNHRQKYLDTYLPWAIRNGQQGKLLMNVYFEQEWERDLSDLREELNIEDPPEDPYPEAKRNDV</sequence>
<dbReference type="HAMAP" id="MF_03111">
    <property type="entry name" value="Coq4"/>
    <property type="match status" value="1"/>
</dbReference>
<keyword evidence="6" id="KW-0862">Zinc</keyword>
<keyword evidence="6" id="KW-0479">Metal-binding</keyword>
<keyword evidence="4 6" id="KW-0472">Membrane</keyword>
<keyword evidence="5 6" id="KW-0456">Lyase</keyword>
<comment type="function">
    <text evidence="6">Lyase that catalyzes the C1-decarboxylation of 4-hydroxy-3-methoxy-5-(all-trans-polyprenyl)benzoic acid into 2-methoxy-6-(all-trans-polyprenyl)phenol during ubiquinone biosynthesis.</text>
</comment>
<dbReference type="Proteomes" id="UP001164746">
    <property type="component" value="Chromosome 17"/>
</dbReference>
<reference evidence="7" key="1">
    <citation type="submission" date="2022-11" db="EMBL/GenBank/DDBJ databases">
        <title>Centuries of genome instability and evolution in soft-shell clam transmissible cancer (bioRxiv).</title>
        <authorList>
            <person name="Hart S.F.M."/>
            <person name="Yonemitsu M.A."/>
            <person name="Giersch R.M."/>
            <person name="Beal B.F."/>
            <person name="Arriagada G."/>
            <person name="Davis B.W."/>
            <person name="Ostrander E.A."/>
            <person name="Goff S.P."/>
            <person name="Metzger M.J."/>
        </authorList>
    </citation>
    <scope>NUCLEOTIDE SEQUENCE</scope>
    <source>
        <strain evidence="7">MELC-2E11</strain>
        <tissue evidence="7">Siphon/mantle</tissue>
    </source>
</reference>
<feature type="binding site" evidence="6">
    <location>
        <position position="79"/>
    </location>
    <ligand>
        <name>Zn(2+)</name>
        <dbReference type="ChEBI" id="CHEBI:29105"/>
    </ligand>
</feature>
<comment type="similarity">
    <text evidence="6">Belongs to the COQ4 family.</text>
</comment>
<evidence type="ECO:0000256" key="6">
    <source>
        <dbReference type="HAMAP-Rule" id="MF_03111"/>
    </source>
</evidence>
<comment type="subunit">
    <text evidence="6">Component of a multi-subunit COQ enzyme complex.</text>
</comment>
<keyword evidence="2 6" id="KW-0999">Mitochondrion inner membrane</keyword>
<comment type="pathway">
    <text evidence="6">Cofactor biosynthesis; ubiquinone biosynthesis.</text>
</comment>
<evidence type="ECO:0000256" key="3">
    <source>
        <dbReference type="ARBA" id="ARBA00023128"/>
    </source>
</evidence>
<dbReference type="EC" id="4.1.1.130" evidence="6"/>
<dbReference type="Pfam" id="PF05019">
    <property type="entry name" value="Coq4"/>
    <property type="match status" value="1"/>
</dbReference>
<comment type="subcellular location">
    <subcellularLocation>
        <location evidence="6">Mitochondrion inner membrane</location>
        <topology evidence="6">Peripheral membrane protein</topology>
        <orientation evidence="6">Matrix side</orientation>
    </subcellularLocation>
</comment>
<comment type="catalytic activity">
    <reaction evidence="6">
        <text>a 4-hydroxy-3-methoxy-5-(all-trans-polyprenyl)benzoate + H(+) = a 2-methoxy-6-(all-trans-polyprenyl)phenol + CO2</text>
        <dbReference type="Rhea" id="RHEA:81179"/>
        <dbReference type="Rhea" id="RHEA-COMP:9551"/>
        <dbReference type="Rhea" id="RHEA-COMP:10931"/>
        <dbReference type="ChEBI" id="CHEBI:15378"/>
        <dbReference type="ChEBI" id="CHEBI:16526"/>
        <dbReference type="ChEBI" id="CHEBI:62731"/>
        <dbReference type="ChEBI" id="CHEBI:84443"/>
        <dbReference type="EC" id="4.1.1.130"/>
    </reaction>
</comment>
<comment type="cofactor">
    <cofactor evidence="6">
        <name>Zn(2+)</name>
        <dbReference type="ChEBI" id="CHEBI:29105"/>
    </cofactor>
</comment>